<dbReference type="Proteomes" id="UP000324383">
    <property type="component" value="Unassembled WGS sequence"/>
</dbReference>
<protein>
    <submittedName>
        <fullName evidence="1">DUF3575 domain-containing protein</fullName>
    </submittedName>
</protein>
<proteinExistence type="predicted"/>
<name>A0A5D3EA61_9BACE</name>
<evidence type="ECO:0000313" key="1">
    <source>
        <dbReference type="EMBL" id="TYK32842.1"/>
    </source>
</evidence>
<evidence type="ECO:0000313" key="2">
    <source>
        <dbReference type="Proteomes" id="UP000324383"/>
    </source>
</evidence>
<gene>
    <name evidence="1" type="ORF">FNJ60_10555</name>
</gene>
<sequence>MKKFYKHLIFVGLLFVSIAGRAQFYSVKTNLLGLATGNLNVEASVSVHRNWTLHLPVNYNPWIFPGNKKLQNITLTPGTRYWFLESYAQHFIGIQALYSRFHVGGILGMKYRYDGWGAGAGFSYGYSKLLDKRWSIEFEAGIGAMWADYTKYECRKCGTPLDKIKKIHLVPTSIALNAVYLF</sequence>
<dbReference type="RefSeq" id="WP_148730674.1">
    <property type="nucleotide sequence ID" value="NZ_VKLW01000023.1"/>
</dbReference>
<keyword evidence="2" id="KW-1185">Reference proteome</keyword>
<accession>A0A5D3EA61</accession>
<comment type="caution">
    <text evidence="1">The sequence shown here is derived from an EMBL/GenBank/DDBJ whole genome shotgun (WGS) entry which is preliminary data.</text>
</comment>
<organism evidence="1 2">
    <name type="scientific">Bacteroides pyogenes</name>
    <dbReference type="NCBI Taxonomy" id="310300"/>
    <lineage>
        <taxon>Bacteria</taxon>
        <taxon>Pseudomonadati</taxon>
        <taxon>Bacteroidota</taxon>
        <taxon>Bacteroidia</taxon>
        <taxon>Bacteroidales</taxon>
        <taxon>Bacteroidaceae</taxon>
        <taxon>Bacteroides</taxon>
    </lineage>
</organism>
<dbReference type="InterPro" id="IPR021958">
    <property type="entry name" value="DUF3575"/>
</dbReference>
<dbReference type="Pfam" id="PF12099">
    <property type="entry name" value="DUF3575"/>
    <property type="match status" value="1"/>
</dbReference>
<dbReference type="AlphaFoldDB" id="A0A5D3EA61"/>
<dbReference type="EMBL" id="VKLW01000023">
    <property type="protein sequence ID" value="TYK32842.1"/>
    <property type="molecule type" value="Genomic_DNA"/>
</dbReference>
<reference evidence="1 2" key="1">
    <citation type="submission" date="2019-07" db="EMBL/GenBank/DDBJ databases">
        <title>Draft Genome Sequences of Bacteroides pyogenes Strains Isolated from the Uterus Holstein Dairy Cows with Metritis.</title>
        <authorList>
            <person name="Cunha F."/>
            <person name="Galvao K.N."/>
            <person name="Jeon S.J."/>
            <person name="Jeong K.C."/>
        </authorList>
    </citation>
    <scope>NUCLEOTIDE SEQUENCE [LARGE SCALE GENOMIC DNA]</scope>
    <source>
        <strain evidence="1 2">KG-31</strain>
    </source>
</reference>